<feature type="compositionally biased region" description="Basic and acidic residues" evidence="1">
    <location>
        <begin position="73"/>
        <end position="83"/>
    </location>
</feature>
<gene>
    <name evidence="3" type="ORF">V6N11_067435</name>
</gene>
<dbReference type="Proteomes" id="UP001396334">
    <property type="component" value="Unassembled WGS sequence"/>
</dbReference>
<protein>
    <submittedName>
        <fullName evidence="3">Uncharacterized protein</fullName>
    </submittedName>
</protein>
<keyword evidence="2" id="KW-0812">Transmembrane</keyword>
<feature type="transmembrane region" description="Helical" evidence="2">
    <location>
        <begin position="12"/>
        <end position="34"/>
    </location>
</feature>
<comment type="caution">
    <text evidence="3">The sequence shown here is derived from an EMBL/GenBank/DDBJ whole genome shotgun (WGS) entry which is preliminary data.</text>
</comment>
<proteinExistence type="predicted"/>
<sequence length="94" mass="10685">MWILSSNSSMRVLNSSMAVMLAICLTDLGLWIFLPSDFPGKWNEKNDRKQGPRHGKCSKLYFNGTSSFSFKGRTDEGFEESKRRVPSCPDPLHN</sequence>
<dbReference type="PANTHER" id="PTHR37184:SF2">
    <property type="entry name" value="CLAVATA3_ESR (CLE)-RELATED PROTEIN 43"/>
    <property type="match status" value="1"/>
</dbReference>
<feature type="region of interest" description="Disordered" evidence="1">
    <location>
        <begin position="73"/>
        <end position="94"/>
    </location>
</feature>
<evidence type="ECO:0000256" key="2">
    <source>
        <dbReference type="SAM" id="Phobius"/>
    </source>
</evidence>
<dbReference type="InterPro" id="IPR040274">
    <property type="entry name" value="CLE27/CLE43"/>
</dbReference>
<keyword evidence="2" id="KW-1133">Transmembrane helix</keyword>
<evidence type="ECO:0000256" key="1">
    <source>
        <dbReference type="SAM" id="MobiDB-lite"/>
    </source>
</evidence>
<organism evidence="3 4">
    <name type="scientific">Hibiscus sabdariffa</name>
    <name type="common">roselle</name>
    <dbReference type="NCBI Taxonomy" id="183260"/>
    <lineage>
        <taxon>Eukaryota</taxon>
        <taxon>Viridiplantae</taxon>
        <taxon>Streptophyta</taxon>
        <taxon>Embryophyta</taxon>
        <taxon>Tracheophyta</taxon>
        <taxon>Spermatophyta</taxon>
        <taxon>Magnoliopsida</taxon>
        <taxon>eudicotyledons</taxon>
        <taxon>Gunneridae</taxon>
        <taxon>Pentapetalae</taxon>
        <taxon>rosids</taxon>
        <taxon>malvids</taxon>
        <taxon>Malvales</taxon>
        <taxon>Malvaceae</taxon>
        <taxon>Malvoideae</taxon>
        <taxon>Hibiscus</taxon>
    </lineage>
</organism>
<keyword evidence="4" id="KW-1185">Reference proteome</keyword>
<accession>A0ABR2SRP4</accession>
<reference evidence="3 4" key="1">
    <citation type="journal article" date="2024" name="G3 (Bethesda)">
        <title>Genome assembly of Hibiscus sabdariffa L. provides insights into metabolisms of medicinal natural products.</title>
        <authorList>
            <person name="Kim T."/>
        </authorList>
    </citation>
    <scope>NUCLEOTIDE SEQUENCE [LARGE SCALE GENOMIC DNA]</scope>
    <source>
        <strain evidence="3">TK-2024</strain>
        <tissue evidence="3">Old leaves</tissue>
    </source>
</reference>
<keyword evidence="2" id="KW-0472">Membrane</keyword>
<evidence type="ECO:0000313" key="4">
    <source>
        <dbReference type="Proteomes" id="UP001396334"/>
    </source>
</evidence>
<dbReference type="PANTHER" id="PTHR37184">
    <property type="entry name" value="CLAVATA3/ESR (CLE)-RELATED PROTEIN 27"/>
    <property type="match status" value="1"/>
</dbReference>
<name>A0ABR2SRP4_9ROSI</name>
<evidence type="ECO:0000313" key="3">
    <source>
        <dbReference type="EMBL" id="KAK9027608.1"/>
    </source>
</evidence>
<dbReference type="EMBL" id="JBBPBN010000012">
    <property type="protein sequence ID" value="KAK9027608.1"/>
    <property type="molecule type" value="Genomic_DNA"/>
</dbReference>